<keyword evidence="3" id="KW-1185">Reference proteome</keyword>
<accession>A0A0C9WSN6</accession>
<feature type="transmembrane region" description="Helical" evidence="1">
    <location>
        <begin position="39"/>
        <end position="65"/>
    </location>
</feature>
<feature type="transmembrane region" description="Helical" evidence="1">
    <location>
        <begin position="77"/>
        <end position="102"/>
    </location>
</feature>
<evidence type="ECO:0000256" key="1">
    <source>
        <dbReference type="SAM" id="Phobius"/>
    </source>
</evidence>
<evidence type="ECO:0000313" key="3">
    <source>
        <dbReference type="Proteomes" id="UP000054477"/>
    </source>
</evidence>
<feature type="transmembrane region" description="Helical" evidence="1">
    <location>
        <begin position="7"/>
        <end position="27"/>
    </location>
</feature>
<proteinExistence type="predicted"/>
<keyword evidence="1" id="KW-0812">Transmembrane</keyword>
<organism evidence="2 3">
    <name type="scientific">Laccaria amethystina LaAM-08-1</name>
    <dbReference type="NCBI Taxonomy" id="1095629"/>
    <lineage>
        <taxon>Eukaryota</taxon>
        <taxon>Fungi</taxon>
        <taxon>Dikarya</taxon>
        <taxon>Basidiomycota</taxon>
        <taxon>Agaricomycotina</taxon>
        <taxon>Agaricomycetes</taxon>
        <taxon>Agaricomycetidae</taxon>
        <taxon>Agaricales</taxon>
        <taxon>Agaricineae</taxon>
        <taxon>Hydnangiaceae</taxon>
        <taxon>Laccaria</taxon>
    </lineage>
</organism>
<dbReference type="OrthoDB" id="2885381at2759"/>
<dbReference type="EMBL" id="KN838779">
    <property type="protein sequence ID" value="KIJ94770.1"/>
    <property type="molecule type" value="Genomic_DNA"/>
</dbReference>
<keyword evidence="1" id="KW-1133">Transmembrane helix</keyword>
<dbReference type="HOGENOM" id="CLU_1454660_0_0_1"/>
<name>A0A0C9WSN6_9AGAR</name>
<reference evidence="3" key="2">
    <citation type="submission" date="2015-01" db="EMBL/GenBank/DDBJ databases">
        <title>Evolutionary Origins and Diversification of the Mycorrhizal Mutualists.</title>
        <authorList>
            <consortium name="DOE Joint Genome Institute"/>
            <consortium name="Mycorrhizal Genomics Consortium"/>
            <person name="Kohler A."/>
            <person name="Kuo A."/>
            <person name="Nagy L.G."/>
            <person name="Floudas D."/>
            <person name="Copeland A."/>
            <person name="Barry K.W."/>
            <person name="Cichocki N."/>
            <person name="Veneault-Fourrey C."/>
            <person name="LaButti K."/>
            <person name="Lindquist E.A."/>
            <person name="Lipzen A."/>
            <person name="Lundell T."/>
            <person name="Morin E."/>
            <person name="Murat C."/>
            <person name="Riley R."/>
            <person name="Ohm R."/>
            <person name="Sun H."/>
            <person name="Tunlid A."/>
            <person name="Henrissat B."/>
            <person name="Grigoriev I.V."/>
            <person name="Hibbett D.S."/>
            <person name="Martin F."/>
        </authorList>
    </citation>
    <scope>NUCLEOTIDE SEQUENCE [LARGE SCALE GENOMIC DNA]</scope>
    <source>
        <strain evidence="3">LaAM-08-1</strain>
    </source>
</reference>
<sequence length="167" mass="17883">MSLRLRWGFYGATLGLIVLQSISALMAGTSGDNISSNKTLFRCGMVSSGISVLTWSWIFVLLSYHKRPESGHFLTRAYVHFSSFCFIALSQLVLGILLLSQVHQACHRSFANSVTKGYACATPALAGSLGLASCIFALATALIIKRAAAPFSDGLKSNIAHLGVRRG</sequence>
<gene>
    <name evidence="2" type="ORF">K443DRAFT_683510</name>
</gene>
<evidence type="ECO:0000313" key="2">
    <source>
        <dbReference type="EMBL" id="KIJ94770.1"/>
    </source>
</evidence>
<keyword evidence="1" id="KW-0472">Membrane</keyword>
<dbReference type="Proteomes" id="UP000054477">
    <property type="component" value="Unassembled WGS sequence"/>
</dbReference>
<evidence type="ECO:0008006" key="4">
    <source>
        <dbReference type="Google" id="ProtNLM"/>
    </source>
</evidence>
<reference evidence="2 3" key="1">
    <citation type="submission" date="2014-04" db="EMBL/GenBank/DDBJ databases">
        <authorList>
            <consortium name="DOE Joint Genome Institute"/>
            <person name="Kuo A."/>
            <person name="Kohler A."/>
            <person name="Nagy L.G."/>
            <person name="Floudas D."/>
            <person name="Copeland A."/>
            <person name="Barry K.W."/>
            <person name="Cichocki N."/>
            <person name="Veneault-Fourrey C."/>
            <person name="LaButti K."/>
            <person name="Lindquist E.A."/>
            <person name="Lipzen A."/>
            <person name="Lundell T."/>
            <person name="Morin E."/>
            <person name="Murat C."/>
            <person name="Sun H."/>
            <person name="Tunlid A."/>
            <person name="Henrissat B."/>
            <person name="Grigoriev I.V."/>
            <person name="Hibbett D.S."/>
            <person name="Martin F."/>
            <person name="Nordberg H.P."/>
            <person name="Cantor M.N."/>
            <person name="Hua S.X."/>
        </authorList>
    </citation>
    <scope>NUCLEOTIDE SEQUENCE [LARGE SCALE GENOMIC DNA]</scope>
    <source>
        <strain evidence="2 3">LaAM-08-1</strain>
    </source>
</reference>
<feature type="transmembrane region" description="Helical" evidence="1">
    <location>
        <begin position="122"/>
        <end position="144"/>
    </location>
</feature>
<dbReference type="AlphaFoldDB" id="A0A0C9WSN6"/>
<protein>
    <recommendedName>
        <fullName evidence="4">MARVEL domain-containing protein</fullName>
    </recommendedName>
</protein>